<organism evidence="1 2">
    <name type="scientific">Shouchella lonarensis</name>
    <dbReference type="NCBI Taxonomy" id="1464122"/>
    <lineage>
        <taxon>Bacteria</taxon>
        <taxon>Bacillati</taxon>
        <taxon>Bacillota</taxon>
        <taxon>Bacilli</taxon>
        <taxon>Bacillales</taxon>
        <taxon>Bacillaceae</taxon>
        <taxon>Shouchella</taxon>
    </lineage>
</organism>
<dbReference type="EMBL" id="FMYM01000009">
    <property type="protein sequence ID" value="SDC51761.1"/>
    <property type="molecule type" value="Genomic_DNA"/>
</dbReference>
<dbReference type="Proteomes" id="UP000242662">
    <property type="component" value="Unassembled WGS sequence"/>
</dbReference>
<keyword evidence="2" id="KW-1185">Reference proteome</keyword>
<name>A0A1G6M8K0_9BACI</name>
<reference evidence="2" key="1">
    <citation type="submission" date="2016-09" db="EMBL/GenBank/DDBJ databases">
        <authorList>
            <person name="Varghese N."/>
            <person name="Submissions S."/>
        </authorList>
    </citation>
    <scope>NUCLEOTIDE SEQUENCE [LARGE SCALE GENOMIC DNA]</scope>
    <source>
        <strain evidence="2">25nlg</strain>
    </source>
</reference>
<accession>A0A1G6M8K0</accession>
<gene>
    <name evidence="1" type="ORF">SAMN05421737_109124</name>
</gene>
<dbReference type="SUPFAM" id="SSF63411">
    <property type="entry name" value="LuxS/MPP-like metallohydrolase"/>
    <property type="match status" value="1"/>
</dbReference>
<dbReference type="Gene3D" id="3.30.830.10">
    <property type="entry name" value="Metalloenzyme, LuxS/M16 peptidase-like"/>
    <property type="match status" value="1"/>
</dbReference>
<evidence type="ECO:0000313" key="2">
    <source>
        <dbReference type="Proteomes" id="UP000242662"/>
    </source>
</evidence>
<dbReference type="GO" id="GO:0046872">
    <property type="term" value="F:metal ion binding"/>
    <property type="evidence" value="ECO:0007669"/>
    <property type="project" value="InterPro"/>
</dbReference>
<dbReference type="InterPro" id="IPR011249">
    <property type="entry name" value="Metalloenz_LuxS/M16"/>
</dbReference>
<dbReference type="STRING" id="1464122.SAMN05421737_109124"/>
<protein>
    <submittedName>
        <fullName evidence="1">Uncharacterized protein</fullName>
    </submittedName>
</protein>
<sequence>MNQLWSSVDTAMGFVDLVYSEIIFGHHSSLLDGAEMIRSVTKEEVVQAANKWELDTIYFLTREGEEE</sequence>
<proteinExistence type="predicted"/>
<dbReference type="AlphaFoldDB" id="A0A1G6M8K0"/>
<evidence type="ECO:0000313" key="1">
    <source>
        <dbReference type="EMBL" id="SDC51761.1"/>
    </source>
</evidence>